<proteinExistence type="predicted"/>
<feature type="transmembrane region" description="Helical" evidence="2">
    <location>
        <begin position="42"/>
        <end position="63"/>
    </location>
</feature>
<accession>A0A379N1V5</accession>
<feature type="region of interest" description="Disordered" evidence="1">
    <location>
        <begin position="1"/>
        <end position="30"/>
    </location>
</feature>
<dbReference type="Proteomes" id="UP000254919">
    <property type="component" value="Unassembled WGS sequence"/>
</dbReference>
<sequence length="91" mass="9842">MSAPRTAGPRRLAAPESGRRPPPRVGVDRTGFQRRERRAMGLIVRLILYLGGSLASVFVAAGAENYSVVQAMFGILAFACIVLAIALFVRR</sequence>
<keyword evidence="2" id="KW-0472">Membrane</keyword>
<evidence type="ECO:0000313" key="3">
    <source>
        <dbReference type="EMBL" id="SUE41098.1"/>
    </source>
</evidence>
<name>A0A379N1V5_9PROT</name>
<evidence type="ECO:0000256" key="2">
    <source>
        <dbReference type="SAM" id="Phobius"/>
    </source>
</evidence>
<keyword evidence="2" id="KW-0812">Transmembrane</keyword>
<organism evidence="3 4">
    <name type="scientific">Roseomonas mucosa</name>
    <dbReference type="NCBI Taxonomy" id="207340"/>
    <lineage>
        <taxon>Bacteria</taxon>
        <taxon>Pseudomonadati</taxon>
        <taxon>Pseudomonadota</taxon>
        <taxon>Alphaproteobacteria</taxon>
        <taxon>Acetobacterales</taxon>
        <taxon>Roseomonadaceae</taxon>
        <taxon>Roseomonas</taxon>
    </lineage>
</organism>
<evidence type="ECO:0000313" key="4">
    <source>
        <dbReference type="Proteomes" id="UP000254919"/>
    </source>
</evidence>
<gene>
    <name evidence="3" type="ORF">NCTC13291_02675</name>
</gene>
<dbReference type="AlphaFoldDB" id="A0A379N1V5"/>
<feature type="transmembrane region" description="Helical" evidence="2">
    <location>
        <begin position="69"/>
        <end position="89"/>
    </location>
</feature>
<evidence type="ECO:0000256" key="1">
    <source>
        <dbReference type="SAM" id="MobiDB-lite"/>
    </source>
</evidence>
<keyword evidence="2" id="KW-1133">Transmembrane helix</keyword>
<reference evidence="3 4" key="1">
    <citation type="submission" date="2018-06" db="EMBL/GenBank/DDBJ databases">
        <authorList>
            <consortium name="Pathogen Informatics"/>
            <person name="Doyle S."/>
        </authorList>
    </citation>
    <scope>NUCLEOTIDE SEQUENCE [LARGE SCALE GENOMIC DNA]</scope>
    <source>
        <strain evidence="3 4">NCTC13291</strain>
    </source>
</reference>
<dbReference type="EMBL" id="UGVN01000001">
    <property type="protein sequence ID" value="SUE41098.1"/>
    <property type="molecule type" value="Genomic_DNA"/>
</dbReference>
<protein>
    <submittedName>
        <fullName evidence="3">Uncharacterized protein</fullName>
    </submittedName>
</protein>